<dbReference type="KEGG" id="nta:107818600"/>
<protein>
    <recommendedName>
        <fullName evidence="1">Reverse transcriptase domain-containing protein</fullName>
    </recommendedName>
</protein>
<dbReference type="SUPFAM" id="SSF56672">
    <property type="entry name" value="DNA/RNA polymerases"/>
    <property type="match status" value="1"/>
</dbReference>
<dbReference type="InterPro" id="IPR052343">
    <property type="entry name" value="Retrotransposon-Effector_Assoc"/>
</dbReference>
<dbReference type="PaxDb" id="4097-A0A1S4CG28"/>
<gene>
    <name evidence="2" type="primary">LOC107818600</name>
</gene>
<dbReference type="RefSeq" id="XP_016500125.1">
    <property type="nucleotide sequence ID" value="XM_016644639.1"/>
</dbReference>
<proteinExistence type="predicted"/>
<evidence type="ECO:0000259" key="1">
    <source>
        <dbReference type="PROSITE" id="PS50878"/>
    </source>
</evidence>
<name>A0A1S4CG28_TOBAC</name>
<feature type="domain" description="Reverse transcriptase" evidence="1">
    <location>
        <begin position="1"/>
        <end position="228"/>
    </location>
</feature>
<dbReference type="PROSITE" id="PS50878">
    <property type="entry name" value="RT_POL"/>
    <property type="match status" value="1"/>
</dbReference>
<organism evidence="2">
    <name type="scientific">Nicotiana tabacum</name>
    <name type="common">Common tobacco</name>
    <dbReference type="NCBI Taxonomy" id="4097"/>
    <lineage>
        <taxon>Eukaryota</taxon>
        <taxon>Viridiplantae</taxon>
        <taxon>Streptophyta</taxon>
        <taxon>Embryophyta</taxon>
        <taxon>Tracheophyta</taxon>
        <taxon>Spermatophyta</taxon>
        <taxon>Magnoliopsida</taxon>
        <taxon>eudicotyledons</taxon>
        <taxon>Gunneridae</taxon>
        <taxon>Pentapetalae</taxon>
        <taxon>asterids</taxon>
        <taxon>lamiids</taxon>
        <taxon>Solanales</taxon>
        <taxon>Solanaceae</taxon>
        <taxon>Nicotianoideae</taxon>
        <taxon>Nicotianeae</taxon>
        <taxon>Nicotiana</taxon>
    </lineage>
</organism>
<dbReference type="AlphaFoldDB" id="A0A1S4CG28"/>
<dbReference type="PANTHER" id="PTHR46890:SF1">
    <property type="entry name" value="REVERSE TRANSCRIPTASE DOMAIN-CONTAINING PROTEIN"/>
    <property type="match status" value="1"/>
</dbReference>
<dbReference type="OrthoDB" id="1305336at2759"/>
<dbReference type="OMA" id="EPMANRI"/>
<dbReference type="PANTHER" id="PTHR46890">
    <property type="entry name" value="NON-LTR RETROLELEMENT REVERSE TRANSCRIPTASE-LIKE PROTEIN-RELATED"/>
    <property type="match status" value="1"/>
</dbReference>
<dbReference type="STRING" id="4097.A0A1S4CG28"/>
<dbReference type="InterPro" id="IPR000477">
    <property type="entry name" value="RT_dom"/>
</dbReference>
<dbReference type="Pfam" id="PF00078">
    <property type="entry name" value="RVT_1"/>
    <property type="match status" value="1"/>
</dbReference>
<dbReference type="InterPro" id="IPR043502">
    <property type="entry name" value="DNA/RNA_pol_sf"/>
</dbReference>
<sequence>MSKLVDNQQMAFIKGRQIMDAILIANESADARMKSKEPGILCKLDIEKAYDHLNWKFLLGILSKMGFDERWIGWIKFCISTVKFSILVNGSPVGFFSSQRGLRQGYPISPFLFILAMEGLNNLFKTAKVNNRIRGFRLNSRESTNLEITHLQYADDTLVFCDASREHLLFLRMVGSTYDQQERRENGDQKFENSEPSIDDEVVMEVCHNKAIFVEEGNSGKVWDGRNNSSLRVGNGMKTSFWENKWLGQRTLKQLFPDIYNLNQQQRASVGELWTGQGWNLTYRRFLTGKLRG</sequence>
<reference evidence="2" key="1">
    <citation type="submission" date="2025-08" db="UniProtKB">
        <authorList>
            <consortium name="RefSeq"/>
        </authorList>
    </citation>
    <scope>IDENTIFICATION</scope>
</reference>
<evidence type="ECO:0000313" key="2">
    <source>
        <dbReference type="RefSeq" id="XP_016500125.1"/>
    </source>
</evidence>
<accession>A0A1S4CG28</accession>